<feature type="region of interest" description="Disordered" evidence="1">
    <location>
        <begin position="1"/>
        <end position="24"/>
    </location>
</feature>
<organism evidence="2 3">
    <name type="scientific">Venturia inaequalis</name>
    <name type="common">Apple scab fungus</name>
    <dbReference type="NCBI Taxonomy" id="5025"/>
    <lineage>
        <taxon>Eukaryota</taxon>
        <taxon>Fungi</taxon>
        <taxon>Dikarya</taxon>
        <taxon>Ascomycota</taxon>
        <taxon>Pezizomycotina</taxon>
        <taxon>Dothideomycetes</taxon>
        <taxon>Pleosporomycetidae</taxon>
        <taxon>Venturiales</taxon>
        <taxon>Venturiaceae</taxon>
        <taxon>Venturia</taxon>
    </lineage>
</organism>
<accession>A0A8H3VKC2</accession>
<dbReference type="AlphaFoldDB" id="A0A8H3VKC2"/>
<reference evidence="2 3" key="1">
    <citation type="submission" date="2018-12" db="EMBL/GenBank/DDBJ databases">
        <title>Venturia inaequalis Genome Resource.</title>
        <authorList>
            <person name="Lichtner F.J."/>
        </authorList>
    </citation>
    <scope>NUCLEOTIDE SEQUENCE [LARGE SCALE GENOMIC DNA]</scope>
    <source>
        <strain evidence="2 3">120213</strain>
    </source>
</reference>
<evidence type="ECO:0000256" key="1">
    <source>
        <dbReference type="SAM" id="MobiDB-lite"/>
    </source>
</evidence>
<evidence type="ECO:0000313" key="2">
    <source>
        <dbReference type="EMBL" id="KAE9989017.1"/>
    </source>
</evidence>
<dbReference type="Proteomes" id="UP000447873">
    <property type="component" value="Unassembled WGS sequence"/>
</dbReference>
<evidence type="ECO:0008006" key="4">
    <source>
        <dbReference type="Google" id="ProtNLM"/>
    </source>
</evidence>
<sequence>MPYPNHSRVPEEDQNNAPSSANTAPEILNVYNELRLLWNQTYLEYETTNHMDEIVNLFSQPSDNWTIDRIVMVGIGFPPNMYQLAMIVRLAEIFWGELSTNGKLEMYSQEHPGSAVRGPNYASGCELFLRKLGFECLTATTKGSDYARPAQDLVTKTTLLYTPFLSSQSLLQLMDFTDPEILINVAVDRYKMSQGYTVKEVEDIVRDFKATHVWKHAPLYDKRCCDKETKSDGSD</sequence>
<comment type="caution">
    <text evidence="2">The sequence shown here is derived from an EMBL/GenBank/DDBJ whole genome shotgun (WGS) entry which is preliminary data.</text>
</comment>
<gene>
    <name evidence="2" type="ORF">EG328_003334</name>
</gene>
<proteinExistence type="predicted"/>
<protein>
    <recommendedName>
        <fullName evidence="4">SRR1-like domain-containing protein</fullName>
    </recommendedName>
</protein>
<dbReference type="EMBL" id="WNWS01000002">
    <property type="protein sequence ID" value="KAE9989017.1"/>
    <property type="molecule type" value="Genomic_DNA"/>
</dbReference>
<evidence type="ECO:0000313" key="3">
    <source>
        <dbReference type="Proteomes" id="UP000447873"/>
    </source>
</evidence>
<name>A0A8H3VKC2_VENIN</name>